<dbReference type="KEGG" id="bpb:bpr_I1289"/>
<dbReference type="InterPro" id="IPR022133">
    <property type="entry name" value="Ribose_5_isomerase_C"/>
</dbReference>
<dbReference type="Gene3D" id="3.40.1400.10">
    <property type="entry name" value="Sugar-phosphate isomerase, RpiB/LacA/LacB"/>
    <property type="match status" value="1"/>
</dbReference>
<dbReference type="PANTHER" id="PTHR30345:SF6">
    <property type="entry name" value="RIBOSE 5-PHOSPHATE ISOMERASE"/>
    <property type="match status" value="1"/>
</dbReference>
<evidence type="ECO:0000259" key="2">
    <source>
        <dbReference type="Pfam" id="PF12408"/>
    </source>
</evidence>
<organism evidence="3 4">
    <name type="scientific">Butyrivibrio proteoclasticus (strain ATCC 51982 / DSM 14932 / B316)</name>
    <name type="common">Clostridium proteoclasticum</name>
    <dbReference type="NCBI Taxonomy" id="515622"/>
    <lineage>
        <taxon>Bacteria</taxon>
        <taxon>Bacillati</taxon>
        <taxon>Bacillota</taxon>
        <taxon>Clostridia</taxon>
        <taxon>Lachnospirales</taxon>
        <taxon>Lachnospiraceae</taxon>
        <taxon>Butyrivibrio</taxon>
    </lineage>
</organism>
<dbReference type="EMBL" id="CP001810">
    <property type="protein sequence ID" value="ADL34027.1"/>
    <property type="molecule type" value="Genomic_DNA"/>
</dbReference>
<protein>
    <submittedName>
        <fullName evidence="3">Sugar-phosphate isomerase LacAB/RpiB family</fullName>
    </submittedName>
</protein>
<dbReference type="RefSeq" id="WP_013280681.1">
    <property type="nucleotide sequence ID" value="NC_014387.1"/>
</dbReference>
<dbReference type="HOGENOM" id="CLU_112772_0_0_9"/>
<dbReference type="Proteomes" id="UP000001299">
    <property type="component" value="Chromosome 1"/>
</dbReference>
<name>E0RUI6_BUTPB</name>
<dbReference type="eggNOG" id="COG0698">
    <property type="taxonomic scope" value="Bacteria"/>
</dbReference>
<reference evidence="3 4" key="1">
    <citation type="journal article" date="2010" name="PLoS ONE">
        <title>The glycobiome of the rumen bacterium Butyrivibrio proteoclasticus B316(T) highlights adaptation to a polysaccharide-rich environment.</title>
        <authorList>
            <person name="Kelly W.J."/>
            <person name="Leahy S.C."/>
            <person name="Altermann E."/>
            <person name="Yeoman C.J."/>
            <person name="Dunne J.C."/>
            <person name="Kong Z."/>
            <person name="Pacheco D.M."/>
            <person name="Li D."/>
            <person name="Noel S.J."/>
            <person name="Moon C.D."/>
            <person name="Cookson A.L."/>
            <person name="Attwood G.T."/>
        </authorList>
    </citation>
    <scope>NUCLEOTIDE SEQUENCE [LARGE SCALE GENOMIC DNA]</scope>
    <source>
        <strain evidence="4">ATCC 51982 / DSM 14932 / B316</strain>
    </source>
</reference>
<dbReference type="InterPro" id="IPR003500">
    <property type="entry name" value="RpiB_LacA_LacB"/>
</dbReference>
<dbReference type="GO" id="GO:0005975">
    <property type="term" value="P:carbohydrate metabolic process"/>
    <property type="evidence" value="ECO:0007669"/>
    <property type="project" value="InterPro"/>
</dbReference>
<dbReference type="NCBIfam" id="NF006753">
    <property type="entry name" value="PRK09273.1"/>
    <property type="match status" value="1"/>
</dbReference>
<dbReference type="Pfam" id="PF12408">
    <property type="entry name" value="DUF3666"/>
    <property type="match status" value="1"/>
</dbReference>
<dbReference type="GO" id="GO:0016861">
    <property type="term" value="F:intramolecular oxidoreductase activity, interconverting aldoses and ketoses"/>
    <property type="evidence" value="ECO:0007669"/>
    <property type="project" value="UniProtKB-ARBA"/>
</dbReference>
<dbReference type="InterPro" id="IPR036569">
    <property type="entry name" value="RpiB_LacA_LacB_sf"/>
</dbReference>
<evidence type="ECO:0000256" key="1">
    <source>
        <dbReference type="ARBA" id="ARBA00008754"/>
    </source>
</evidence>
<dbReference type="PANTHER" id="PTHR30345">
    <property type="entry name" value="RIBOSE-5-PHOSPHATE ISOMERASE B"/>
    <property type="match status" value="1"/>
</dbReference>
<evidence type="ECO:0000313" key="4">
    <source>
        <dbReference type="Proteomes" id="UP000001299"/>
    </source>
</evidence>
<dbReference type="Pfam" id="PF02502">
    <property type="entry name" value="LacAB_rpiB"/>
    <property type="match status" value="1"/>
</dbReference>
<dbReference type="SUPFAM" id="SSF89623">
    <property type="entry name" value="Ribose/Galactose isomerase RpiB/AlsB"/>
    <property type="match status" value="1"/>
</dbReference>
<gene>
    <name evidence="3" type="ordered locus">bpr_I1289</name>
</gene>
<sequence length="213" mass="23430">MKIALINENSQAAKNEMIYGALKKVADKHGFEVFNYGMYSAEDKAQLTYVQNGILACVLLNSGAVDYVITGCGTGEGAMLACNSFPGVICGHVTDPLDAYTFAQINDGNAIAMNFALKSGWGAELNLEYTFEKLFSEESGQGYPRERAVPEQRNKKILDEVKKVTYNQDVVDILNKLDRDLVKGALSGEHFLEYFDANAKDERIKAAVHEILA</sequence>
<proteinExistence type="inferred from homology"/>
<dbReference type="STRING" id="515622.bpr_I1289"/>
<evidence type="ECO:0000313" key="3">
    <source>
        <dbReference type="EMBL" id="ADL34027.1"/>
    </source>
</evidence>
<comment type="similarity">
    <text evidence="1">Belongs to the LacAB/RpiB family.</text>
</comment>
<accession>E0RUI6</accession>
<keyword evidence="3" id="KW-0413">Isomerase</keyword>
<dbReference type="AlphaFoldDB" id="E0RUI6"/>
<feature type="domain" description="Ribose-5-phosphate isomerase C-terminal" evidence="2">
    <location>
        <begin position="164"/>
        <end position="211"/>
    </location>
</feature>
<keyword evidence="4" id="KW-1185">Reference proteome</keyword>